<evidence type="ECO:0000256" key="7">
    <source>
        <dbReference type="ARBA" id="ARBA00023136"/>
    </source>
</evidence>
<keyword evidence="4" id="KW-1003">Cell membrane</keyword>
<dbReference type="GO" id="GO:0005886">
    <property type="term" value="C:plasma membrane"/>
    <property type="evidence" value="ECO:0007669"/>
    <property type="project" value="UniProtKB-SubCell"/>
</dbReference>
<dbReference type="InterPro" id="IPR012826">
    <property type="entry name" value="FliN"/>
</dbReference>
<comment type="subcellular location">
    <subcellularLocation>
        <location evidence="1">Cell membrane</location>
        <topology evidence="1">Peripheral membrane protein</topology>
        <orientation evidence="1">Cytoplasmic side</orientation>
    </subcellularLocation>
</comment>
<keyword evidence="10" id="KW-0966">Cell projection</keyword>
<dbReference type="InterPro" id="IPR051469">
    <property type="entry name" value="FliN/MopA/SpaO"/>
</dbReference>
<evidence type="ECO:0000256" key="5">
    <source>
        <dbReference type="ARBA" id="ARBA00022500"/>
    </source>
</evidence>
<dbReference type="PRINTS" id="PR00956">
    <property type="entry name" value="FLGMOTORFLIN"/>
</dbReference>
<dbReference type="GO" id="GO:0006935">
    <property type="term" value="P:chemotaxis"/>
    <property type="evidence" value="ECO:0007669"/>
    <property type="project" value="UniProtKB-KW"/>
</dbReference>
<keyword evidence="7" id="KW-0472">Membrane</keyword>
<sequence>MYEANDQLKGKGQKDTAKTGGSGQEHNYDLDLILDIPLDISVELGKVKMPVNELLRLGPGSIIELAKSVGEPLDIYVNNKLVAKGEVVILDEKFGVRVADIINPIERVKSLSK</sequence>
<evidence type="ECO:0000313" key="11">
    <source>
        <dbReference type="Proteomes" id="UP000603434"/>
    </source>
</evidence>
<dbReference type="InterPro" id="IPR001543">
    <property type="entry name" value="FliN-like_C"/>
</dbReference>
<dbReference type="AlphaFoldDB" id="A0A8J6NVJ8"/>
<dbReference type="GO" id="GO:0003774">
    <property type="term" value="F:cytoskeletal motor activity"/>
    <property type="evidence" value="ECO:0007669"/>
    <property type="project" value="InterPro"/>
</dbReference>
<gene>
    <name evidence="10" type="primary">fliN</name>
    <name evidence="10" type="ORF">H8E23_08505</name>
</gene>
<feature type="domain" description="Flagellar motor switch protein FliN-like C-terminal" evidence="9">
    <location>
        <begin position="32"/>
        <end position="102"/>
    </location>
</feature>
<evidence type="ECO:0000256" key="6">
    <source>
        <dbReference type="ARBA" id="ARBA00022779"/>
    </source>
</evidence>
<dbReference type="Gene3D" id="2.30.330.10">
    <property type="entry name" value="SpoA-like"/>
    <property type="match status" value="1"/>
</dbReference>
<comment type="similarity">
    <text evidence="2">Belongs to the FliN/MopA/SpaO family.</text>
</comment>
<name>A0A8J6NVJ8_9BACT</name>
<evidence type="ECO:0000256" key="4">
    <source>
        <dbReference type="ARBA" id="ARBA00022475"/>
    </source>
</evidence>
<dbReference type="InterPro" id="IPR001172">
    <property type="entry name" value="FliN_T3SS_HrcQb"/>
</dbReference>
<keyword evidence="5" id="KW-0145">Chemotaxis</keyword>
<dbReference type="PANTHER" id="PTHR43484">
    <property type="match status" value="1"/>
</dbReference>
<dbReference type="Proteomes" id="UP000603434">
    <property type="component" value="Unassembled WGS sequence"/>
</dbReference>
<protein>
    <recommendedName>
        <fullName evidence="3">Flagellar motor switch protein FliN</fullName>
    </recommendedName>
</protein>
<dbReference type="PANTHER" id="PTHR43484:SF1">
    <property type="entry name" value="FLAGELLAR MOTOR SWITCH PROTEIN FLIN"/>
    <property type="match status" value="1"/>
</dbReference>
<evidence type="ECO:0000256" key="3">
    <source>
        <dbReference type="ARBA" id="ARBA00021897"/>
    </source>
</evidence>
<reference evidence="10 11" key="1">
    <citation type="submission" date="2020-08" db="EMBL/GenBank/DDBJ databases">
        <title>Bridging the membrane lipid divide: bacteria of the FCB group superphylum have the potential to synthesize archaeal ether lipids.</title>
        <authorList>
            <person name="Villanueva L."/>
            <person name="Von Meijenfeldt F.A.B."/>
            <person name="Westbye A.B."/>
            <person name="Yadav S."/>
            <person name="Hopmans E.C."/>
            <person name="Dutilh B.E."/>
            <person name="Sinninghe Damste J.S."/>
        </authorList>
    </citation>
    <scope>NUCLEOTIDE SEQUENCE [LARGE SCALE GENOMIC DNA]</scope>
    <source>
        <strain evidence="10">NIOZ-UU30</strain>
    </source>
</reference>
<evidence type="ECO:0000259" key="9">
    <source>
        <dbReference type="Pfam" id="PF01052"/>
    </source>
</evidence>
<feature type="region of interest" description="Disordered" evidence="8">
    <location>
        <begin position="1"/>
        <end position="26"/>
    </location>
</feature>
<dbReference type="SUPFAM" id="SSF101801">
    <property type="entry name" value="Surface presentation of antigens (SPOA)"/>
    <property type="match status" value="1"/>
</dbReference>
<accession>A0A8J6NVJ8</accession>
<dbReference type="InterPro" id="IPR036429">
    <property type="entry name" value="SpoA-like_sf"/>
</dbReference>
<dbReference type="NCBIfam" id="TIGR02480">
    <property type="entry name" value="fliN"/>
    <property type="match status" value="1"/>
</dbReference>
<dbReference type="Pfam" id="PF01052">
    <property type="entry name" value="FliMN_C"/>
    <property type="match status" value="1"/>
</dbReference>
<keyword evidence="6" id="KW-0283">Flagellar rotation</keyword>
<keyword evidence="10" id="KW-0969">Cilium</keyword>
<organism evidence="10 11">
    <name type="scientific">Candidatus Desulfatibia profunda</name>
    <dbReference type="NCBI Taxonomy" id="2841695"/>
    <lineage>
        <taxon>Bacteria</taxon>
        <taxon>Pseudomonadati</taxon>
        <taxon>Thermodesulfobacteriota</taxon>
        <taxon>Desulfobacteria</taxon>
        <taxon>Desulfobacterales</taxon>
        <taxon>Desulfobacterales incertae sedis</taxon>
        <taxon>Candidatus Desulfatibia</taxon>
    </lineage>
</organism>
<evidence type="ECO:0000256" key="1">
    <source>
        <dbReference type="ARBA" id="ARBA00004413"/>
    </source>
</evidence>
<keyword evidence="10" id="KW-0282">Flagellum</keyword>
<feature type="compositionally biased region" description="Basic and acidic residues" evidence="8">
    <location>
        <begin position="1"/>
        <end position="17"/>
    </location>
</feature>
<dbReference type="GO" id="GO:0071973">
    <property type="term" value="P:bacterial-type flagellum-dependent cell motility"/>
    <property type="evidence" value="ECO:0007669"/>
    <property type="project" value="InterPro"/>
</dbReference>
<evidence type="ECO:0000256" key="2">
    <source>
        <dbReference type="ARBA" id="ARBA00009226"/>
    </source>
</evidence>
<proteinExistence type="inferred from homology"/>
<dbReference type="EMBL" id="JACNJH010000134">
    <property type="protein sequence ID" value="MBC8361423.1"/>
    <property type="molecule type" value="Genomic_DNA"/>
</dbReference>
<evidence type="ECO:0000313" key="10">
    <source>
        <dbReference type="EMBL" id="MBC8361423.1"/>
    </source>
</evidence>
<comment type="caution">
    <text evidence="10">The sequence shown here is derived from an EMBL/GenBank/DDBJ whole genome shotgun (WGS) entry which is preliminary data.</text>
</comment>
<dbReference type="GO" id="GO:0009425">
    <property type="term" value="C:bacterial-type flagellum basal body"/>
    <property type="evidence" value="ECO:0007669"/>
    <property type="project" value="InterPro"/>
</dbReference>
<evidence type="ECO:0000256" key="8">
    <source>
        <dbReference type="SAM" id="MobiDB-lite"/>
    </source>
</evidence>